<reference evidence="12 13" key="1">
    <citation type="journal article" date="2018" name="Sci. Rep.">
        <title>Comparative genomics provides insights into the lifestyle and reveals functional heterogeneity of dark septate endophytic fungi.</title>
        <authorList>
            <person name="Knapp D.G."/>
            <person name="Nemeth J.B."/>
            <person name="Barry K."/>
            <person name="Hainaut M."/>
            <person name="Henrissat B."/>
            <person name="Johnson J."/>
            <person name="Kuo A."/>
            <person name="Lim J.H.P."/>
            <person name="Lipzen A."/>
            <person name="Nolan M."/>
            <person name="Ohm R.A."/>
            <person name="Tamas L."/>
            <person name="Grigoriev I.V."/>
            <person name="Spatafora J.W."/>
            <person name="Nagy L.G."/>
            <person name="Kovacs G.M."/>
        </authorList>
    </citation>
    <scope>NUCLEOTIDE SEQUENCE [LARGE SCALE GENOMIC DNA]</scope>
    <source>
        <strain evidence="12 13">DSE2036</strain>
    </source>
</reference>
<dbReference type="GO" id="GO:0071949">
    <property type="term" value="F:FAD binding"/>
    <property type="evidence" value="ECO:0007669"/>
    <property type="project" value="InterPro"/>
</dbReference>
<dbReference type="PROSITE" id="PS51387">
    <property type="entry name" value="FAD_PCMH"/>
    <property type="match status" value="1"/>
</dbReference>
<evidence type="ECO:0000256" key="10">
    <source>
        <dbReference type="ARBA" id="ARBA00051436"/>
    </source>
</evidence>
<organism evidence="12 13">
    <name type="scientific">Periconia macrospinosa</name>
    <dbReference type="NCBI Taxonomy" id="97972"/>
    <lineage>
        <taxon>Eukaryota</taxon>
        <taxon>Fungi</taxon>
        <taxon>Dikarya</taxon>
        <taxon>Ascomycota</taxon>
        <taxon>Pezizomycotina</taxon>
        <taxon>Dothideomycetes</taxon>
        <taxon>Pleosporomycetidae</taxon>
        <taxon>Pleosporales</taxon>
        <taxon>Massarineae</taxon>
        <taxon>Periconiaceae</taxon>
        <taxon>Periconia</taxon>
    </lineage>
</organism>
<dbReference type="Gene3D" id="3.30.465.10">
    <property type="match status" value="1"/>
</dbReference>
<proteinExistence type="inferred from homology"/>
<dbReference type="EC" id="1.1.2.4" evidence="9"/>
<dbReference type="GO" id="GO:0004458">
    <property type="term" value="F:D-lactate dehydrogenase (cytochrome) activity"/>
    <property type="evidence" value="ECO:0007669"/>
    <property type="project" value="UniProtKB-EC"/>
</dbReference>
<dbReference type="InterPro" id="IPR016164">
    <property type="entry name" value="FAD-linked_Oxase-like_C"/>
</dbReference>
<evidence type="ECO:0000256" key="9">
    <source>
        <dbReference type="ARBA" id="ARBA00038897"/>
    </source>
</evidence>
<evidence type="ECO:0000256" key="1">
    <source>
        <dbReference type="ARBA" id="ARBA00001974"/>
    </source>
</evidence>
<dbReference type="Proteomes" id="UP000244855">
    <property type="component" value="Unassembled WGS sequence"/>
</dbReference>
<protein>
    <recommendedName>
        <fullName evidence="9">D-lactate dehydrogenase (cytochrome)</fullName>
        <ecNumber evidence="9">1.1.2.4</ecNumber>
    </recommendedName>
</protein>
<keyword evidence="13" id="KW-1185">Reference proteome</keyword>
<dbReference type="SUPFAM" id="SSF56176">
    <property type="entry name" value="FAD-binding/transporter-associated domain-like"/>
    <property type="match status" value="1"/>
</dbReference>
<keyword evidence="8" id="KW-0496">Mitochondrion</keyword>
<dbReference type="FunFam" id="3.30.465.10:FF:000014">
    <property type="entry name" value="D-lactate dehydrogenase (Cytochrome), putative"/>
    <property type="match status" value="1"/>
</dbReference>
<accession>A0A2V1E036</accession>
<dbReference type="Gene3D" id="1.10.45.10">
    <property type="entry name" value="Vanillyl-alcohol Oxidase, Chain A, domain 4"/>
    <property type="match status" value="1"/>
</dbReference>
<evidence type="ECO:0000256" key="7">
    <source>
        <dbReference type="ARBA" id="ARBA00023002"/>
    </source>
</evidence>
<dbReference type="InterPro" id="IPR036318">
    <property type="entry name" value="FAD-bd_PCMH-like_sf"/>
</dbReference>
<keyword evidence="5" id="KW-0274">FAD</keyword>
<dbReference type="InterPro" id="IPR016169">
    <property type="entry name" value="FAD-bd_PCMH_sub2"/>
</dbReference>
<evidence type="ECO:0000259" key="11">
    <source>
        <dbReference type="PROSITE" id="PS51387"/>
    </source>
</evidence>
<dbReference type="FunFam" id="1.10.45.10:FF:000001">
    <property type="entry name" value="D-lactate dehydrogenase mitochondrial"/>
    <property type="match status" value="1"/>
</dbReference>
<comment type="similarity">
    <text evidence="3">Belongs to the FAD-binding oxidoreductase/transferase type 4 family.</text>
</comment>
<keyword evidence="7" id="KW-0560">Oxidoreductase</keyword>
<dbReference type="InterPro" id="IPR006094">
    <property type="entry name" value="Oxid_FAD_bind_N"/>
</dbReference>
<comment type="subcellular location">
    <subcellularLocation>
        <location evidence="2">Mitochondrion</location>
    </subcellularLocation>
</comment>
<feature type="domain" description="FAD-binding PCMH-type" evidence="11">
    <location>
        <begin position="1"/>
        <end position="175"/>
    </location>
</feature>
<sequence>LPVAVAFPKSTEEVSQIAKICHESRVPMIPYSGGSSVEGHFSAPFGGISIDFMNMNRILQVQSEDMNVQVQPSVSWMDLNEKIKNTGLFFPIDPGPSAQIGGMVGTNCSGTNAIKYGTMRNWVVNLTVVLSDGTILKTRRRPRKSSAGYDLNSLFVGSEGTLGLVTEVTLKLATIPSDTGIAVVTFPTVRDAAAMAAEVVQKSVPIGAVEILDEVLMNVINRMGATSRTWAEVPTLFFKFAGTKASVADSINQVQQISKKHPTIDFQFESDPVKQKALWSARKEALWSMLALRESDGHVWSTDVAVPLSKVAELIELSKEDLRGLGLFGSILGHIGDGNFHETILFEDKDRENVEHCVHKMVHRALEMEGTCTGEHGIGLGKKEFLREEVGDVSIEVMRTIKKSLDPKWLMNPGKIFDYSTWANVF</sequence>
<comment type="catalytic activity">
    <reaction evidence="10">
        <text>(R)-lactate + 2 Fe(III)-[cytochrome c] = 2 Fe(II)-[cytochrome c] + pyruvate + 2 H(+)</text>
        <dbReference type="Rhea" id="RHEA:13521"/>
        <dbReference type="Rhea" id="RHEA-COMP:10350"/>
        <dbReference type="Rhea" id="RHEA-COMP:14399"/>
        <dbReference type="ChEBI" id="CHEBI:15361"/>
        <dbReference type="ChEBI" id="CHEBI:15378"/>
        <dbReference type="ChEBI" id="CHEBI:16004"/>
        <dbReference type="ChEBI" id="CHEBI:29033"/>
        <dbReference type="ChEBI" id="CHEBI:29034"/>
        <dbReference type="EC" id="1.1.2.4"/>
    </reaction>
</comment>
<dbReference type="Pfam" id="PF02913">
    <property type="entry name" value="FAD-oxidase_C"/>
    <property type="match status" value="1"/>
</dbReference>
<comment type="cofactor">
    <cofactor evidence="1">
        <name>FAD</name>
        <dbReference type="ChEBI" id="CHEBI:57692"/>
    </cofactor>
</comment>
<dbReference type="PANTHER" id="PTHR11748:SF111">
    <property type="entry name" value="D-LACTATE DEHYDROGENASE, MITOCHONDRIAL-RELATED"/>
    <property type="match status" value="1"/>
</dbReference>
<dbReference type="OrthoDB" id="7786253at2759"/>
<dbReference type="InterPro" id="IPR004113">
    <property type="entry name" value="FAD-bd_oxidored_4_C"/>
</dbReference>
<keyword evidence="6" id="KW-0809">Transit peptide</keyword>
<dbReference type="PANTHER" id="PTHR11748">
    <property type="entry name" value="D-LACTATE DEHYDROGENASE"/>
    <property type="match status" value="1"/>
</dbReference>
<dbReference type="EMBL" id="KZ805338">
    <property type="protein sequence ID" value="PVI02835.1"/>
    <property type="molecule type" value="Genomic_DNA"/>
</dbReference>
<evidence type="ECO:0000256" key="3">
    <source>
        <dbReference type="ARBA" id="ARBA00008000"/>
    </source>
</evidence>
<dbReference type="Gene3D" id="3.30.70.2740">
    <property type="match status" value="1"/>
</dbReference>
<evidence type="ECO:0000256" key="5">
    <source>
        <dbReference type="ARBA" id="ARBA00022827"/>
    </source>
</evidence>
<dbReference type="FunFam" id="3.30.70.2740:FF:000001">
    <property type="entry name" value="D-lactate dehydrogenase mitochondrial"/>
    <property type="match status" value="1"/>
</dbReference>
<dbReference type="GO" id="GO:0005739">
    <property type="term" value="C:mitochondrion"/>
    <property type="evidence" value="ECO:0007669"/>
    <property type="project" value="UniProtKB-SubCell"/>
</dbReference>
<evidence type="ECO:0000256" key="6">
    <source>
        <dbReference type="ARBA" id="ARBA00022946"/>
    </source>
</evidence>
<dbReference type="Pfam" id="PF01565">
    <property type="entry name" value="FAD_binding_4"/>
    <property type="match status" value="1"/>
</dbReference>
<gene>
    <name evidence="12" type="ORF">DM02DRAFT_521915</name>
</gene>
<dbReference type="InterPro" id="IPR016171">
    <property type="entry name" value="Vanillyl_alc_oxidase_C-sub2"/>
</dbReference>
<evidence type="ECO:0000313" key="12">
    <source>
        <dbReference type="EMBL" id="PVI02835.1"/>
    </source>
</evidence>
<dbReference type="STRING" id="97972.A0A2V1E036"/>
<dbReference type="SUPFAM" id="SSF55103">
    <property type="entry name" value="FAD-linked oxidases, C-terminal domain"/>
    <property type="match status" value="1"/>
</dbReference>
<dbReference type="InterPro" id="IPR016166">
    <property type="entry name" value="FAD-bd_PCMH"/>
</dbReference>
<feature type="non-terminal residue" evidence="12">
    <location>
        <position position="1"/>
    </location>
</feature>
<evidence type="ECO:0000313" key="13">
    <source>
        <dbReference type="Proteomes" id="UP000244855"/>
    </source>
</evidence>
<name>A0A2V1E036_9PLEO</name>
<dbReference type="GO" id="GO:0008720">
    <property type="term" value="F:D-lactate dehydrogenase (NAD+) activity"/>
    <property type="evidence" value="ECO:0007669"/>
    <property type="project" value="TreeGrafter"/>
</dbReference>
<evidence type="ECO:0000256" key="4">
    <source>
        <dbReference type="ARBA" id="ARBA00022630"/>
    </source>
</evidence>
<dbReference type="GO" id="GO:1903457">
    <property type="term" value="P:lactate catabolic process"/>
    <property type="evidence" value="ECO:0007669"/>
    <property type="project" value="TreeGrafter"/>
</dbReference>
<dbReference type="AlphaFoldDB" id="A0A2V1E036"/>
<evidence type="ECO:0000256" key="8">
    <source>
        <dbReference type="ARBA" id="ARBA00023128"/>
    </source>
</evidence>
<keyword evidence="4" id="KW-0285">Flavoprotein</keyword>
<evidence type="ECO:0000256" key="2">
    <source>
        <dbReference type="ARBA" id="ARBA00004173"/>
    </source>
</evidence>